<sequence>MAIDIAAKLQDFDRLPATAESKSALLAAVPLPKLLELLNDANHVELVSKCLNKLFSESSQEDLNVLKQQGSELFPLGLQHPSDVVRKSTIKLVEKLMGNEGDLLWLQERDIVFLLVKMLSDESIQMSSAASSALLRAVGQPSGVRVVFNERHVAHMSKIICDREQAVVAFRVLEFICTAWRRREDETEVFKSTGAKDQLVAIIHSDDILLQLNAVEVIALLPSHEIGKELLVHLLQVAESTLGSGAVPARLLEACARFLAGEVESSAELEGRFCETVSQRARGESSSVQEQVDMLNVLSVLSSSPRGLKILVRSKTLPSVCRGVSSNLKSQQSDLKLATLSLCVEAIRSAKFAEEEGEAASTIFAEGLGDVMEPLIKLAKCPIQEEKVGAICMFKSMAHHAWGVKKLFSHGDFLAFLLDRKAESSKRALDEKFEVAKLVLSHPQTSEILGAGQVEMISNFVANGAYYTQQGAGGNLMPNVGTMAL</sequence>
<dbReference type="InterPro" id="IPR016024">
    <property type="entry name" value="ARM-type_fold"/>
</dbReference>
<evidence type="ECO:0000313" key="3">
    <source>
        <dbReference type="Proteomes" id="UP000011087"/>
    </source>
</evidence>
<dbReference type="PANTHER" id="PTHR13554:SF10">
    <property type="entry name" value="26S PROTEASOME NON-ATPASE REGULATORY SUBUNIT 5"/>
    <property type="match status" value="1"/>
</dbReference>
<dbReference type="GO" id="GO:0000502">
    <property type="term" value="C:proteasome complex"/>
    <property type="evidence" value="ECO:0007669"/>
    <property type="project" value="UniProtKB-KW"/>
</dbReference>
<dbReference type="EnsemblProtists" id="EKX47942">
    <property type="protein sequence ID" value="EKX47942"/>
    <property type="gene ID" value="GUITHDRAFT_175561"/>
</dbReference>
<accession>L1JI04</accession>
<evidence type="ECO:0000313" key="1">
    <source>
        <dbReference type="EMBL" id="EKX47942.1"/>
    </source>
</evidence>
<dbReference type="STRING" id="905079.L1JI04"/>
<dbReference type="SUPFAM" id="SSF48371">
    <property type="entry name" value="ARM repeat"/>
    <property type="match status" value="1"/>
</dbReference>
<proteinExistence type="predicted"/>
<dbReference type="PANTHER" id="PTHR13554">
    <property type="entry name" value="26S PROTEASOME NON-ATPASE REGULATORY SUBUNIT 5-RELATED"/>
    <property type="match status" value="1"/>
</dbReference>
<dbReference type="AlphaFoldDB" id="L1JI04"/>
<dbReference type="GeneID" id="17304418"/>
<organism evidence="1">
    <name type="scientific">Guillardia theta (strain CCMP2712)</name>
    <name type="common">Cryptophyte</name>
    <dbReference type="NCBI Taxonomy" id="905079"/>
    <lineage>
        <taxon>Eukaryota</taxon>
        <taxon>Cryptophyceae</taxon>
        <taxon>Pyrenomonadales</taxon>
        <taxon>Geminigeraceae</taxon>
        <taxon>Guillardia</taxon>
    </lineage>
</organism>
<dbReference type="Proteomes" id="UP000011087">
    <property type="component" value="Unassembled WGS sequence"/>
</dbReference>
<dbReference type="PaxDb" id="55529-EKX47942"/>
<evidence type="ECO:0000313" key="2">
    <source>
        <dbReference type="EnsemblProtists" id="EKX47942"/>
    </source>
</evidence>
<reference evidence="2" key="3">
    <citation type="submission" date="2016-03" db="UniProtKB">
        <authorList>
            <consortium name="EnsemblProtists"/>
        </authorList>
    </citation>
    <scope>IDENTIFICATION</scope>
</reference>
<dbReference type="RefSeq" id="XP_005834922.1">
    <property type="nucleotide sequence ID" value="XM_005834865.1"/>
</dbReference>
<dbReference type="Gene3D" id="1.25.10.10">
    <property type="entry name" value="Leucine-rich Repeat Variant"/>
    <property type="match status" value="1"/>
</dbReference>
<dbReference type="Pfam" id="PF10508">
    <property type="entry name" value="Proteasom_PSMB"/>
    <property type="match status" value="1"/>
</dbReference>
<protein>
    <submittedName>
        <fullName evidence="1">26S proteasome regulatory complex, subunit PSMD5</fullName>
    </submittedName>
</protein>
<keyword evidence="1" id="KW-0647">Proteasome</keyword>
<dbReference type="HOGENOM" id="CLU_563168_0_0_1"/>
<dbReference type="eggNOG" id="KOG4413">
    <property type="taxonomic scope" value="Eukaryota"/>
</dbReference>
<dbReference type="GO" id="GO:0005829">
    <property type="term" value="C:cytosol"/>
    <property type="evidence" value="ECO:0007669"/>
    <property type="project" value="TreeGrafter"/>
</dbReference>
<reference evidence="3" key="2">
    <citation type="submission" date="2012-11" db="EMBL/GenBank/DDBJ databases">
        <authorList>
            <person name="Kuo A."/>
            <person name="Curtis B.A."/>
            <person name="Tanifuji G."/>
            <person name="Burki F."/>
            <person name="Gruber A."/>
            <person name="Irimia M."/>
            <person name="Maruyama S."/>
            <person name="Arias M.C."/>
            <person name="Ball S.G."/>
            <person name="Gile G.H."/>
            <person name="Hirakawa Y."/>
            <person name="Hopkins J.F."/>
            <person name="Rensing S.A."/>
            <person name="Schmutz J."/>
            <person name="Symeonidi A."/>
            <person name="Elias M."/>
            <person name="Eveleigh R.J."/>
            <person name="Herman E.K."/>
            <person name="Klute M.J."/>
            <person name="Nakayama T."/>
            <person name="Obornik M."/>
            <person name="Reyes-Prieto A."/>
            <person name="Armbrust E.V."/>
            <person name="Aves S.J."/>
            <person name="Beiko R.G."/>
            <person name="Coutinho P."/>
            <person name="Dacks J.B."/>
            <person name="Durnford D.G."/>
            <person name="Fast N.M."/>
            <person name="Green B.R."/>
            <person name="Grisdale C."/>
            <person name="Hempe F."/>
            <person name="Henrissat B."/>
            <person name="Hoppner M.P."/>
            <person name="Ishida K.-I."/>
            <person name="Kim E."/>
            <person name="Koreny L."/>
            <person name="Kroth P.G."/>
            <person name="Liu Y."/>
            <person name="Malik S.-B."/>
            <person name="Maier U.G."/>
            <person name="McRose D."/>
            <person name="Mock T."/>
            <person name="Neilson J.A."/>
            <person name="Onodera N.T."/>
            <person name="Poole A.M."/>
            <person name="Pritham E.J."/>
            <person name="Richards T.A."/>
            <person name="Rocap G."/>
            <person name="Roy S.W."/>
            <person name="Sarai C."/>
            <person name="Schaack S."/>
            <person name="Shirato S."/>
            <person name="Slamovits C.H."/>
            <person name="Spencer D.F."/>
            <person name="Suzuki S."/>
            <person name="Worden A.Z."/>
            <person name="Zauner S."/>
            <person name="Barry K."/>
            <person name="Bell C."/>
            <person name="Bharti A.K."/>
            <person name="Crow J.A."/>
            <person name="Grimwood J."/>
            <person name="Kramer R."/>
            <person name="Lindquist E."/>
            <person name="Lucas S."/>
            <person name="Salamov A."/>
            <person name="McFadden G.I."/>
            <person name="Lane C.E."/>
            <person name="Keeling P.J."/>
            <person name="Gray M.W."/>
            <person name="Grigoriev I.V."/>
            <person name="Archibald J.M."/>
        </authorList>
    </citation>
    <scope>NUCLEOTIDE SEQUENCE</scope>
    <source>
        <strain evidence="3">CCMP2712</strain>
    </source>
</reference>
<name>L1JI04_GUITC</name>
<keyword evidence="3" id="KW-1185">Reference proteome</keyword>
<dbReference type="InterPro" id="IPR011989">
    <property type="entry name" value="ARM-like"/>
</dbReference>
<dbReference type="GO" id="GO:0043248">
    <property type="term" value="P:proteasome assembly"/>
    <property type="evidence" value="ECO:0007669"/>
    <property type="project" value="InterPro"/>
</dbReference>
<dbReference type="KEGG" id="gtt:GUITHDRAFT_175561"/>
<gene>
    <name evidence="1" type="ORF">GUITHDRAFT_175561</name>
</gene>
<dbReference type="EMBL" id="JH992988">
    <property type="protein sequence ID" value="EKX47942.1"/>
    <property type="molecule type" value="Genomic_DNA"/>
</dbReference>
<dbReference type="OrthoDB" id="10250600at2759"/>
<dbReference type="InterPro" id="IPR019538">
    <property type="entry name" value="PSMD5"/>
</dbReference>
<reference evidence="1 3" key="1">
    <citation type="journal article" date="2012" name="Nature">
        <title>Algal genomes reveal evolutionary mosaicism and the fate of nucleomorphs.</title>
        <authorList>
            <consortium name="DOE Joint Genome Institute"/>
            <person name="Curtis B.A."/>
            <person name="Tanifuji G."/>
            <person name="Burki F."/>
            <person name="Gruber A."/>
            <person name="Irimia M."/>
            <person name="Maruyama S."/>
            <person name="Arias M.C."/>
            <person name="Ball S.G."/>
            <person name="Gile G.H."/>
            <person name="Hirakawa Y."/>
            <person name="Hopkins J.F."/>
            <person name="Kuo A."/>
            <person name="Rensing S.A."/>
            <person name="Schmutz J."/>
            <person name="Symeonidi A."/>
            <person name="Elias M."/>
            <person name="Eveleigh R.J."/>
            <person name="Herman E.K."/>
            <person name="Klute M.J."/>
            <person name="Nakayama T."/>
            <person name="Obornik M."/>
            <person name="Reyes-Prieto A."/>
            <person name="Armbrust E.V."/>
            <person name="Aves S.J."/>
            <person name="Beiko R.G."/>
            <person name="Coutinho P."/>
            <person name="Dacks J.B."/>
            <person name="Durnford D.G."/>
            <person name="Fast N.M."/>
            <person name="Green B.R."/>
            <person name="Grisdale C.J."/>
            <person name="Hempel F."/>
            <person name="Henrissat B."/>
            <person name="Hoppner M.P."/>
            <person name="Ishida K."/>
            <person name="Kim E."/>
            <person name="Koreny L."/>
            <person name="Kroth P.G."/>
            <person name="Liu Y."/>
            <person name="Malik S.B."/>
            <person name="Maier U.G."/>
            <person name="McRose D."/>
            <person name="Mock T."/>
            <person name="Neilson J.A."/>
            <person name="Onodera N.T."/>
            <person name="Poole A.M."/>
            <person name="Pritham E.J."/>
            <person name="Richards T.A."/>
            <person name="Rocap G."/>
            <person name="Roy S.W."/>
            <person name="Sarai C."/>
            <person name="Schaack S."/>
            <person name="Shirato S."/>
            <person name="Slamovits C.H."/>
            <person name="Spencer D.F."/>
            <person name="Suzuki S."/>
            <person name="Worden A.Z."/>
            <person name="Zauner S."/>
            <person name="Barry K."/>
            <person name="Bell C."/>
            <person name="Bharti A.K."/>
            <person name="Crow J.A."/>
            <person name="Grimwood J."/>
            <person name="Kramer R."/>
            <person name="Lindquist E."/>
            <person name="Lucas S."/>
            <person name="Salamov A."/>
            <person name="McFadden G.I."/>
            <person name="Lane C.E."/>
            <person name="Keeling P.J."/>
            <person name="Gray M.W."/>
            <person name="Grigoriev I.V."/>
            <person name="Archibald J.M."/>
        </authorList>
    </citation>
    <scope>NUCLEOTIDE SEQUENCE</scope>
    <source>
        <strain evidence="1 3">CCMP2712</strain>
    </source>
</reference>